<dbReference type="RefSeq" id="WP_003636762.1">
    <property type="nucleotide sequence ID" value="NC_013861.1"/>
</dbReference>
<accession>D3HJ10</accession>
<dbReference type="KEGG" id="llo:LLO_2006"/>
<keyword evidence="3" id="KW-1185">Reference proteome</keyword>
<name>D3HJ10_LEGLN</name>
<sequence>MPETEEQRKAREKMEREAAEQTRATELAQQKQAKPGEEESTRVLELDDDKGPEQEESFALKIYKEWLKKYKENNPDFKENENKIVRDPDGTNLLCFKDPLAEEDFVRQLAKNAPGGKIFDKGIPIASFDNGELIDLRTKKPFPEGGYAHLVSQLDSGVAYDKTTIKSPDVSAMMSPPSPSHSMTVSKTSLPEIPSTKLSEKEKESDLTQNESDQVKLTN</sequence>
<feature type="compositionally biased region" description="Polar residues" evidence="1">
    <location>
        <begin position="207"/>
        <end position="219"/>
    </location>
</feature>
<feature type="compositionally biased region" description="Basic and acidic residues" evidence="1">
    <location>
        <begin position="1"/>
        <end position="20"/>
    </location>
</feature>
<feature type="compositionally biased region" description="Basic and acidic residues" evidence="1">
    <location>
        <begin position="34"/>
        <end position="53"/>
    </location>
</feature>
<gene>
    <name evidence="2" type="ordered locus">LLO_2006</name>
</gene>
<organism evidence="2 3">
    <name type="scientific">Legionella longbeachae serogroup 1 (strain NSW150)</name>
    <dbReference type="NCBI Taxonomy" id="661367"/>
    <lineage>
        <taxon>Bacteria</taxon>
        <taxon>Pseudomonadati</taxon>
        <taxon>Pseudomonadota</taxon>
        <taxon>Gammaproteobacteria</taxon>
        <taxon>Legionellales</taxon>
        <taxon>Legionellaceae</taxon>
        <taxon>Legionella</taxon>
    </lineage>
</organism>
<evidence type="ECO:0000256" key="1">
    <source>
        <dbReference type="SAM" id="MobiDB-lite"/>
    </source>
</evidence>
<dbReference type="eggNOG" id="ENOG5031EUB">
    <property type="taxonomic scope" value="Bacteria"/>
</dbReference>
<dbReference type="GeneID" id="40926224"/>
<reference evidence="2 3" key="1">
    <citation type="journal article" date="2010" name="PLoS Genet.">
        <title>Analysis of the Legionella longbeachae genome and transcriptome uncovers unique strategies to cause Legionnaires' disease.</title>
        <authorList>
            <person name="Cazalet C."/>
            <person name="Gomez-Valero L."/>
            <person name="Rusniok C."/>
            <person name="Lomma M."/>
            <person name="Dervins-Ravault D."/>
            <person name="Newton H."/>
            <person name="Sansom F."/>
            <person name="Jarraud S."/>
            <person name="Zidane N."/>
            <person name="Ma L."/>
            <person name="Bouchier C."/>
            <person name="Etienne J."/>
            <person name="Hartland E."/>
            <person name="Buchrieser C."/>
        </authorList>
    </citation>
    <scope>NUCLEOTIDE SEQUENCE [LARGE SCALE GENOMIC DNA]</scope>
    <source>
        <strain evidence="2 3">NSW150</strain>
    </source>
</reference>
<evidence type="ECO:0000313" key="3">
    <source>
        <dbReference type="Proteomes" id="UP000001060"/>
    </source>
</evidence>
<protein>
    <submittedName>
        <fullName evidence="2">Uncharacterized protein</fullName>
    </submittedName>
</protein>
<dbReference type="AlphaFoldDB" id="D3HJ10"/>
<dbReference type="EMBL" id="FN650140">
    <property type="protein sequence ID" value="CBJ12391.1"/>
    <property type="molecule type" value="Genomic_DNA"/>
</dbReference>
<dbReference type="OrthoDB" id="5657219at2"/>
<evidence type="ECO:0000313" key="2">
    <source>
        <dbReference type="EMBL" id="CBJ12391.1"/>
    </source>
</evidence>
<proteinExistence type="predicted"/>
<dbReference type="Proteomes" id="UP000001060">
    <property type="component" value="Chromosome"/>
</dbReference>
<feature type="region of interest" description="Disordered" evidence="1">
    <location>
        <begin position="1"/>
        <end position="54"/>
    </location>
</feature>
<feature type="region of interest" description="Disordered" evidence="1">
    <location>
        <begin position="168"/>
        <end position="219"/>
    </location>
</feature>
<feature type="compositionally biased region" description="Low complexity" evidence="1">
    <location>
        <begin position="21"/>
        <end position="30"/>
    </location>
</feature>
<feature type="compositionally biased region" description="Low complexity" evidence="1">
    <location>
        <begin position="168"/>
        <end position="186"/>
    </location>
</feature>
<dbReference type="HOGENOM" id="CLU_109774_0_0_6"/>